<name>A0ACB7YGU2_9ERIC</name>
<evidence type="ECO:0000313" key="2">
    <source>
        <dbReference type="Proteomes" id="UP000828048"/>
    </source>
</evidence>
<organism evidence="1 2">
    <name type="scientific">Vaccinium darrowii</name>
    <dbReference type="NCBI Taxonomy" id="229202"/>
    <lineage>
        <taxon>Eukaryota</taxon>
        <taxon>Viridiplantae</taxon>
        <taxon>Streptophyta</taxon>
        <taxon>Embryophyta</taxon>
        <taxon>Tracheophyta</taxon>
        <taxon>Spermatophyta</taxon>
        <taxon>Magnoliopsida</taxon>
        <taxon>eudicotyledons</taxon>
        <taxon>Gunneridae</taxon>
        <taxon>Pentapetalae</taxon>
        <taxon>asterids</taxon>
        <taxon>Ericales</taxon>
        <taxon>Ericaceae</taxon>
        <taxon>Vaccinioideae</taxon>
        <taxon>Vaccinieae</taxon>
        <taxon>Vaccinium</taxon>
    </lineage>
</organism>
<keyword evidence="2" id="KW-1185">Reference proteome</keyword>
<sequence>MYSSTSSSSNNQNSDHKSLSCNSPRISFSNDFAESNHHLHQQIFKPRSETPPPPPSDFEFSAVTNHSMMSADELFSKGRLLPFKNQFQQKPTTLREELLMGDDEDDHNDGGFSLRPPKGSGSGSTRWKEIFGLKKTHIGSRKTGNADGLVERRPGLGRDLEAQASNSSQELLNDGRSSSRDVEFGM</sequence>
<evidence type="ECO:0000313" key="1">
    <source>
        <dbReference type="EMBL" id="KAH7852015.1"/>
    </source>
</evidence>
<comment type="caution">
    <text evidence="1">The sequence shown here is derived from an EMBL/GenBank/DDBJ whole genome shotgun (WGS) entry which is preliminary data.</text>
</comment>
<reference evidence="1 2" key="1">
    <citation type="journal article" date="2021" name="Hortic Res">
        <title>High-quality reference genome and annotation aids understanding of berry development for evergreen blueberry (Vaccinium darrowii).</title>
        <authorList>
            <person name="Yu J."/>
            <person name="Hulse-Kemp A.M."/>
            <person name="Babiker E."/>
            <person name="Staton M."/>
        </authorList>
    </citation>
    <scope>NUCLEOTIDE SEQUENCE [LARGE SCALE GENOMIC DNA]</scope>
    <source>
        <strain evidence="2">cv. NJ 8807/NJ 8810</strain>
        <tissue evidence="1">Young leaf</tissue>
    </source>
</reference>
<dbReference type="Proteomes" id="UP000828048">
    <property type="component" value="Chromosome 8"/>
</dbReference>
<proteinExistence type="predicted"/>
<dbReference type="EMBL" id="CM037158">
    <property type="protein sequence ID" value="KAH7852015.1"/>
    <property type="molecule type" value="Genomic_DNA"/>
</dbReference>
<accession>A0ACB7YGU2</accession>
<gene>
    <name evidence="1" type="ORF">Vadar_019552</name>
</gene>
<protein>
    <submittedName>
        <fullName evidence="1">Uncharacterized protein</fullName>
    </submittedName>
</protein>